<reference evidence="2" key="1">
    <citation type="submission" date="2021-06" db="EMBL/GenBank/DDBJ databases">
        <authorList>
            <person name="Kallberg Y."/>
            <person name="Tangrot J."/>
            <person name="Rosling A."/>
        </authorList>
    </citation>
    <scope>NUCLEOTIDE SEQUENCE</scope>
    <source>
        <strain evidence="2">AZ414A</strain>
    </source>
</reference>
<comment type="caution">
    <text evidence="2">The sequence shown here is derived from an EMBL/GenBank/DDBJ whole genome shotgun (WGS) entry which is preliminary data.</text>
</comment>
<name>A0A9N9E784_9GLOM</name>
<dbReference type="EMBL" id="CAJVPK010009456">
    <property type="protein sequence ID" value="CAG8666892.1"/>
    <property type="molecule type" value="Genomic_DNA"/>
</dbReference>
<dbReference type="Proteomes" id="UP000789706">
    <property type="component" value="Unassembled WGS sequence"/>
</dbReference>
<keyword evidence="3" id="KW-1185">Reference proteome</keyword>
<dbReference type="AlphaFoldDB" id="A0A9N9E784"/>
<evidence type="ECO:0000256" key="1">
    <source>
        <dbReference type="SAM" id="MobiDB-lite"/>
    </source>
</evidence>
<feature type="region of interest" description="Disordered" evidence="1">
    <location>
        <begin position="104"/>
        <end position="123"/>
    </location>
</feature>
<gene>
    <name evidence="2" type="ORF">DEBURN_LOCUS11959</name>
</gene>
<evidence type="ECO:0000313" key="3">
    <source>
        <dbReference type="Proteomes" id="UP000789706"/>
    </source>
</evidence>
<proteinExistence type="predicted"/>
<dbReference type="OrthoDB" id="2439252at2759"/>
<protein>
    <submittedName>
        <fullName evidence="2">3514_t:CDS:1</fullName>
    </submittedName>
</protein>
<sequence length="139" mass="15980">KLNMREAINFIAEAWEDISDTTIKNCWRTTRIMPEIDELEMSEQEESESENEIDDTAALINDFSNPEAQQLVHNIEEYAYIIDQPARTEDVLTDNIIIKMAINEFRDDDKTDDDEGSPPPPITVTEAVEALEKVISYQE</sequence>
<feature type="non-terminal residue" evidence="2">
    <location>
        <position position="139"/>
    </location>
</feature>
<feature type="non-terminal residue" evidence="2">
    <location>
        <position position="1"/>
    </location>
</feature>
<organism evidence="2 3">
    <name type="scientific">Diversispora eburnea</name>
    <dbReference type="NCBI Taxonomy" id="1213867"/>
    <lineage>
        <taxon>Eukaryota</taxon>
        <taxon>Fungi</taxon>
        <taxon>Fungi incertae sedis</taxon>
        <taxon>Mucoromycota</taxon>
        <taxon>Glomeromycotina</taxon>
        <taxon>Glomeromycetes</taxon>
        <taxon>Diversisporales</taxon>
        <taxon>Diversisporaceae</taxon>
        <taxon>Diversispora</taxon>
    </lineage>
</organism>
<accession>A0A9N9E784</accession>
<evidence type="ECO:0000313" key="2">
    <source>
        <dbReference type="EMBL" id="CAG8666892.1"/>
    </source>
</evidence>